<evidence type="ECO:0000313" key="1">
    <source>
        <dbReference type="EMBL" id="MEA9358261.1"/>
    </source>
</evidence>
<dbReference type="EMBL" id="JAYGJQ010000003">
    <property type="protein sequence ID" value="MEA9358261.1"/>
    <property type="molecule type" value="Genomic_DNA"/>
</dbReference>
<dbReference type="RefSeq" id="WP_323578588.1">
    <property type="nucleotide sequence ID" value="NZ_JAYGJQ010000003.1"/>
</dbReference>
<proteinExistence type="predicted"/>
<comment type="caution">
    <text evidence="1">The sequence shown here is derived from an EMBL/GenBank/DDBJ whole genome shotgun (WGS) entry which is preliminary data.</text>
</comment>
<accession>A0ABU5VZ17</accession>
<reference evidence="1 2" key="1">
    <citation type="submission" date="2023-11" db="EMBL/GenBank/DDBJ databases">
        <title>A Novel Polar Bacteriovorax (B. antarcticus) Isolated from the Biocrust in Antarctica.</title>
        <authorList>
            <person name="Mun W."/>
            <person name="Choi S.Y."/>
            <person name="Mitchell R.J."/>
        </authorList>
    </citation>
    <scope>NUCLEOTIDE SEQUENCE [LARGE SCALE GENOMIC DNA]</scope>
    <source>
        <strain evidence="1 2">PP10</strain>
    </source>
</reference>
<dbReference type="Proteomes" id="UP001302274">
    <property type="component" value="Unassembled WGS sequence"/>
</dbReference>
<evidence type="ECO:0000313" key="2">
    <source>
        <dbReference type="Proteomes" id="UP001302274"/>
    </source>
</evidence>
<sequence length="447" mass="50780">MAQVILIESNKTMNDLISVNLTTYLGVDLIHRTNAQDALNLLAILPSIDLIITNSFVDGEDSANMINDYLIENQLDIGLIVLGGKTNKSSEHTVHIPSNTDWEKVIQTTAKILGINEEVLARKAVPDYVSIPVRYFFNLDSINCDVFIRIKKSPTEFQFVKRIHNGDAISLELIQRYQEQGLEFFYIPKEHHRNFTIFLSNRLVDKIEAPGIDEVQKIQVMGESFDIATKEIVTLGFNSETIQLTDTIIENMIKNFQKSPEMSGLLHKVINSKTGPLYQKSHMTSVVASEMVKNLKFSDPLAFEKIAFASFFHDIMLTEREDLAKINSFEELEKAHLSEEDWDLVFNHANEASQLIKNHPEAPLGADEIIRHHHGAFNGKGFSNAIEKLPDLSKIFIIAHHFTLELMRFKEIGGQPKPVTEELFRRYPSPDAALIIKALERTLKKKK</sequence>
<organism evidence="1 2">
    <name type="scientific">Bacteriovorax antarcticus</name>
    <dbReference type="NCBI Taxonomy" id="3088717"/>
    <lineage>
        <taxon>Bacteria</taxon>
        <taxon>Pseudomonadati</taxon>
        <taxon>Bdellovibrionota</taxon>
        <taxon>Bacteriovoracia</taxon>
        <taxon>Bacteriovoracales</taxon>
        <taxon>Bacteriovoracaceae</taxon>
        <taxon>Bacteriovorax</taxon>
    </lineage>
</organism>
<name>A0ABU5VZ17_9BACT</name>
<dbReference type="Gene3D" id="1.10.3210.10">
    <property type="entry name" value="Hypothetical protein af1432"/>
    <property type="match status" value="1"/>
</dbReference>
<gene>
    <name evidence="1" type="ORF">SHI21_18645</name>
</gene>
<protein>
    <recommendedName>
        <fullName evidence="3">HD domain-containing protein</fullName>
    </recommendedName>
</protein>
<evidence type="ECO:0008006" key="3">
    <source>
        <dbReference type="Google" id="ProtNLM"/>
    </source>
</evidence>
<keyword evidence="2" id="KW-1185">Reference proteome</keyword>